<dbReference type="InterPro" id="IPR036378">
    <property type="entry name" value="FAS1_dom_sf"/>
</dbReference>
<keyword evidence="4" id="KW-1185">Reference proteome</keyword>
<dbReference type="SMART" id="SM00554">
    <property type="entry name" value="FAS1"/>
    <property type="match status" value="2"/>
</dbReference>
<dbReference type="Gene3D" id="2.30.180.10">
    <property type="entry name" value="FAS1 domain"/>
    <property type="match status" value="2"/>
</dbReference>
<feature type="chain" id="PRO_5015411501" evidence="1">
    <location>
        <begin position="18"/>
        <end position="415"/>
    </location>
</feature>
<dbReference type="InterPro" id="IPR000782">
    <property type="entry name" value="FAS1_domain"/>
</dbReference>
<evidence type="ECO:0000313" key="3">
    <source>
        <dbReference type="EMBL" id="PSN63319.1"/>
    </source>
</evidence>
<dbReference type="Proteomes" id="UP000240883">
    <property type="component" value="Unassembled WGS sequence"/>
</dbReference>
<dbReference type="SUPFAM" id="SSF82153">
    <property type="entry name" value="FAS1 domain"/>
    <property type="match status" value="2"/>
</dbReference>
<feature type="domain" description="FAS1" evidence="2">
    <location>
        <begin position="18"/>
        <end position="145"/>
    </location>
</feature>
<keyword evidence="1" id="KW-0732">Signal</keyword>
<dbReference type="GO" id="GO:0016236">
    <property type="term" value="P:macroautophagy"/>
    <property type="evidence" value="ECO:0007669"/>
    <property type="project" value="TreeGrafter"/>
</dbReference>
<feature type="domain" description="FAS1" evidence="2">
    <location>
        <begin position="178"/>
        <end position="314"/>
    </location>
</feature>
<accession>A0A2T2ND59</accession>
<evidence type="ECO:0000313" key="4">
    <source>
        <dbReference type="Proteomes" id="UP000240883"/>
    </source>
</evidence>
<dbReference type="GO" id="GO:0000329">
    <property type="term" value="C:fungal-type vacuole membrane"/>
    <property type="evidence" value="ECO:0007669"/>
    <property type="project" value="TreeGrafter"/>
</dbReference>
<dbReference type="PANTHER" id="PTHR10900">
    <property type="entry name" value="PERIOSTIN-RELATED"/>
    <property type="match status" value="1"/>
</dbReference>
<proteinExistence type="predicted"/>
<evidence type="ECO:0000256" key="1">
    <source>
        <dbReference type="SAM" id="SignalP"/>
    </source>
</evidence>
<dbReference type="PROSITE" id="PS50213">
    <property type="entry name" value="FAS1"/>
    <property type="match status" value="2"/>
</dbReference>
<dbReference type="EMBL" id="KZ678140">
    <property type="protein sequence ID" value="PSN63319.1"/>
    <property type="molecule type" value="Genomic_DNA"/>
</dbReference>
<dbReference type="OrthoDB" id="286301at2759"/>
<sequence>MRLSLWSYVLMAGPCLAQGDIATLLASQDDLSTLLELVSLVDGLAETLSSASNITIVAPTNQAFANVPREIPEGEAIELRNDTVAIGALLANHVFKGVYPSDVISEIPTFAQTLLDISYIIDRQPFSNFTGGAYNGIVKNGDDVCILSGEQTISTVTEADITLGEGITIHKIDTVLSFGAPFQLFTFRAGYTAMNAALEAAQLNFAFGETGSDVQGLNISDYTIFVPTNEAFESIGSVLESADLETLQEVLRYHIIPSVIFSPSLGNVTVQSLQGTNLTFTVLPDGSAWVNNAKITFPNTILYNGVAHVIDNVLSPAEFDRASLEPSAPAPERIAFPNASSVSALPFSSVSFATDLMGYTTTPELLKTVAAVATPTSNAATTTSGLSVPEFTGAGNGLNAGVAFPVVMGIAALIV</sequence>
<dbReference type="AlphaFoldDB" id="A0A2T2ND59"/>
<gene>
    <name evidence="3" type="ORF">BS50DRAFT_612545</name>
</gene>
<feature type="signal peptide" evidence="1">
    <location>
        <begin position="1"/>
        <end position="17"/>
    </location>
</feature>
<dbReference type="Pfam" id="PF02469">
    <property type="entry name" value="Fasciclin"/>
    <property type="match status" value="2"/>
</dbReference>
<name>A0A2T2ND59_CORCC</name>
<dbReference type="STRING" id="1448308.A0A2T2ND59"/>
<dbReference type="PANTHER" id="PTHR10900:SF77">
    <property type="entry name" value="FI19380P1"/>
    <property type="match status" value="1"/>
</dbReference>
<evidence type="ECO:0000259" key="2">
    <source>
        <dbReference type="PROSITE" id="PS50213"/>
    </source>
</evidence>
<dbReference type="InterPro" id="IPR050904">
    <property type="entry name" value="Adhesion/Biosynth-related"/>
</dbReference>
<reference evidence="3 4" key="1">
    <citation type="journal article" date="2018" name="Front. Microbiol.">
        <title>Genome-Wide Analysis of Corynespora cassiicola Leaf Fall Disease Putative Effectors.</title>
        <authorList>
            <person name="Lopez D."/>
            <person name="Ribeiro S."/>
            <person name="Label P."/>
            <person name="Fumanal B."/>
            <person name="Venisse J.S."/>
            <person name="Kohler A."/>
            <person name="de Oliveira R.R."/>
            <person name="Labutti K."/>
            <person name="Lipzen A."/>
            <person name="Lail K."/>
            <person name="Bauer D."/>
            <person name="Ohm R.A."/>
            <person name="Barry K.W."/>
            <person name="Spatafora J."/>
            <person name="Grigoriev I.V."/>
            <person name="Martin F.M."/>
            <person name="Pujade-Renaud V."/>
        </authorList>
    </citation>
    <scope>NUCLEOTIDE SEQUENCE [LARGE SCALE GENOMIC DNA]</scope>
    <source>
        <strain evidence="3 4">Philippines</strain>
    </source>
</reference>
<protein>
    <submittedName>
        <fullName evidence="3">Fasciclin-domain-containing protein</fullName>
    </submittedName>
</protein>
<organism evidence="3 4">
    <name type="scientific">Corynespora cassiicola Philippines</name>
    <dbReference type="NCBI Taxonomy" id="1448308"/>
    <lineage>
        <taxon>Eukaryota</taxon>
        <taxon>Fungi</taxon>
        <taxon>Dikarya</taxon>
        <taxon>Ascomycota</taxon>
        <taxon>Pezizomycotina</taxon>
        <taxon>Dothideomycetes</taxon>
        <taxon>Pleosporomycetidae</taxon>
        <taxon>Pleosporales</taxon>
        <taxon>Corynesporascaceae</taxon>
        <taxon>Corynespora</taxon>
    </lineage>
</organism>